<name>A0A9X0Z0X3_9BACI</name>
<sequence length="188" mass="21571">MKLNDLLKRNKVVAFGFPAVKDLIRYDNKDSENTVIISALSPSQLVEHGINEYYGLELPRDTVFETGLDIIKSNINVYKYCLTALEIYPLDNRNDFIIVSRHKGTIQILKEEFPFLKDVPIFERVESSDIKGKHVFGTLPHHMIADCDLYTSVSIKGFDYNKDGDLNGSELKERIQIAEYPIMLEKLN</sequence>
<comment type="caution">
    <text evidence="1">The sequence shown here is derived from an EMBL/GenBank/DDBJ whole genome shotgun (WGS) entry which is preliminary data.</text>
</comment>
<dbReference type="EMBL" id="JAGGMB010000019">
    <property type="protein sequence ID" value="MBP2079634.1"/>
    <property type="molecule type" value="Genomic_DNA"/>
</dbReference>
<dbReference type="Proteomes" id="UP001138793">
    <property type="component" value="Unassembled WGS sequence"/>
</dbReference>
<dbReference type="AlphaFoldDB" id="A0A9X0Z0X3"/>
<evidence type="ECO:0000313" key="1">
    <source>
        <dbReference type="EMBL" id="MBP2079634.1"/>
    </source>
</evidence>
<evidence type="ECO:0000313" key="2">
    <source>
        <dbReference type="Proteomes" id="UP001138793"/>
    </source>
</evidence>
<dbReference type="OrthoDB" id="2087865at2"/>
<proteinExistence type="predicted"/>
<dbReference type="PROSITE" id="PS00018">
    <property type="entry name" value="EF_HAND_1"/>
    <property type="match status" value="1"/>
</dbReference>
<dbReference type="InterPro" id="IPR018247">
    <property type="entry name" value="EF_Hand_1_Ca_BS"/>
</dbReference>
<organism evidence="1 2">
    <name type="scientific">Oceanobacillus polygoni</name>
    <dbReference type="NCBI Taxonomy" id="1235259"/>
    <lineage>
        <taxon>Bacteria</taxon>
        <taxon>Bacillati</taxon>
        <taxon>Bacillota</taxon>
        <taxon>Bacilli</taxon>
        <taxon>Bacillales</taxon>
        <taxon>Bacillaceae</taxon>
        <taxon>Oceanobacillus</taxon>
    </lineage>
</organism>
<reference evidence="1" key="1">
    <citation type="submission" date="2021-03" db="EMBL/GenBank/DDBJ databases">
        <title>Genomic Encyclopedia of Type Strains, Phase IV (KMG-IV): sequencing the most valuable type-strain genomes for metagenomic binning, comparative biology and taxonomic classification.</title>
        <authorList>
            <person name="Goeker M."/>
        </authorList>
    </citation>
    <scope>NUCLEOTIDE SEQUENCE</scope>
    <source>
        <strain evidence="1">DSM 107338</strain>
    </source>
</reference>
<dbReference type="RefSeq" id="WP_149472880.1">
    <property type="nucleotide sequence ID" value="NZ_JAGGMB010000019.1"/>
</dbReference>
<protein>
    <submittedName>
        <fullName evidence="1">Uncharacterized protein</fullName>
    </submittedName>
</protein>
<accession>A0A9X0Z0X3</accession>
<keyword evidence="2" id="KW-1185">Reference proteome</keyword>
<gene>
    <name evidence="1" type="ORF">J2Z64_003933</name>
</gene>